<evidence type="ECO:0000256" key="1">
    <source>
        <dbReference type="SAM" id="MobiDB-lite"/>
    </source>
</evidence>
<feature type="region of interest" description="Disordered" evidence="1">
    <location>
        <begin position="201"/>
        <end position="274"/>
    </location>
</feature>
<dbReference type="PANTHER" id="PTHR47372:SF11">
    <property type="entry name" value="RE19971P"/>
    <property type="match status" value="1"/>
</dbReference>
<feature type="compositionally biased region" description="Pro residues" evidence="1">
    <location>
        <begin position="249"/>
        <end position="264"/>
    </location>
</feature>
<dbReference type="PANTHER" id="PTHR47372">
    <property type="entry name" value="DAUER UP-REGULATED-RELATED"/>
    <property type="match status" value="1"/>
</dbReference>
<keyword evidence="2" id="KW-0614">Plasmid</keyword>
<sequence>MASAQQAAPARREVRVCAREPASIRAVAPPVSATALAMPALGAPRGAAGSAAAVQSLLRLQRGYGHRRTARALAAQRGQQAVGLRIAGADAGTVVVQRDCPAPAAAAPPPLPPARDPSFNAATGKVRQAAEREKKHASPAARAAATQAAALPPANDAASQAKAAQVGKMAAQQPGEFDRAKFIADVKKAIAAAAPGNLGEAEKYASSDKPNQGKEQLSGLVGANKQASERDIKSAANETPDASKAAPKPVGPVPQEPAGPPPAPIDAGAAMPAPKPAAELELRHDQCATEARMKDAKITGTQLARSNEPQFKDALGAKQAADAHTAAAPAAFRADERKVLGDARAQANASTATGMTGMHARRAGALDKATGQQAAGKAADEAKRAKVAGDLEAVYARTKQDVTVILDGIEGKIDPVFDAGEQAARAGMANTIEADTKAFHDKRSLLDEFVDLFSKPPELDAIVDRAVKAYLLRMDAVVGRIADIVGAELARAKARIAAGQKEVAQQVAALPRDLKQIGNELLAGFDDKFKTLSSDVDARREAIVEGVAQKYAAARDAANARAQEMKDANKGLWDKAKDAIGSTVDTILKLKDMLLGVLARASAVIDRIIADPIVFLGNLVAAIKQGLHQFVGNIVTHLKSGLMGWLFGTLADAGIQLPEHFDLKGILGLVLQLLGLTYANLRARAVGVLGEKAVAAMEKTVDIFKTLATEGVAGIWKFIVDKLTTLKDTMLAQVQDFVVTKIITAGVTWLVSMLNPASAFVRACKMIYDVVMFFVERGSQIMGLVNAVIDGVGAIASGAIGGAANLVEQALAKALPVAISFLASLLGLGGIAAKIKSVIQAIQAPINKAIDTVINGAVNLFRKLGGDKLIAAAQKGIAWGKDKIEKGKDWVKNKAKGAKEWVKGKFYGGTEEEKQKRLDEGMDAGVSAIDGLSGSPVPAQVAKAKLAALRLRYRLPVLEAINKSGRWYVHGEIQRTMLPTKGIATLDADAEARLQNMLARARKLGFTPDEGELRRLAATDPKRYSEAVRNIESQFPEAARGAKRSGEPQQLDADGRLSFDSVWEEVSAYFEQGRHEKTRLTEISVEHGKRQIETIFKANKVPAAAAVKAMDTIGALGDKALAALDGDTISARMRSISGVANKQLEAVGAGKIINAHHVQKVAENRGTYPQTSRQRFKLKVEYEEMVEKWLGEMKKTGLSKTAIESKRKQLITLMKDQLFELEKDPSGQPILKLVDMVVTTEDAHVGLHNVVGW</sequence>
<feature type="compositionally biased region" description="Pro residues" evidence="1">
    <location>
        <begin position="106"/>
        <end position="115"/>
    </location>
</feature>
<dbReference type="Proteomes" id="UP000019146">
    <property type="component" value="Plasmid unnamed"/>
</dbReference>
<dbReference type="AlphaFoldDB" id="A0A0P0RPS1"/>
<dbReference type="EMBL" id="CP012748">
    <property type="protein sequence ID" value="ALL70932.1"/>
    <property type="molecule type" value="Genomic_DNA"/>
</dbReference>
<feature type="region of interest" description="Disordered" evidence="1">
    <location>
        <begin position="105"/>
        <end position="156"/>
    </location>
</feature>
<gene>
    <name evidence="2" type="ORF">K788_0006969</name>
</gene>
<dbReference type="KEGG" id="bcai:K788_0006969"/>
<evidence type="ECO:0000313" key="3">
    <source>
        <dbReference type="Proteomes" id="UP000019146"/>
    </source>
</evidence>
<name>A0A0P0RPS1_9BURK</name>
<organism evidence="2 3">
    <name type="scientific">Paraburkholderia caribensis MBA4</name>
    <dbReference type="NCBI Taxonomy" id="1323664"/>
    <lineage>
        <taxon>Bacteria</taxon>
        <taxon>Pseudomonadati</taxon>
        <taxon>Pseudomonadota</taxon>
        <taxon>Betaproteobacteria</taxon>
        <taxon>Burkholderiales</taxon>
        <taxon>Burkholderiaceae</taxon>
        <taxon>Paraburkholderia</taxon>
    </lineage>
</organism>
<feature type="compositionally biased region" description="Low complexity" evidence="1">
    <location>
        <begin position="138"/>
        <end position="156"/>
    </location>
</feature>
<evidence type="ECO:0000313" key="2">
    <source>
        <dbReference type="EMBL" id="ALL70932.1"/>
    </source>
</evidence>
<protein>
    <submittedName>
        <fullName evidence="2">Uncharacterized protein</fullName>
    </submittedName>
</protein>
<reference evidence="2 3" key="1">
    <citation type="journal article" date="2014" name="Genome Announc.">
        <title>Draft Genome Sequence of the Haloacid-Degrading Burkholderia caribensis Strain MBA4.</title>
        <authorList>
            <person name="Pan Y."/>
            <person name="Kong K.F."/>
            <person name="Tsang J.S."/>
        </authorList>
    </citation>
    <scope>NUCLEOTIDE SEQUENCE [LARGE SCALE GENOMIC DNA]</scope>
    <source>
        <strain evidence="2 3">MBA4</strain>
        <plasmid evidence="3">Plasmid</plasmid>
    </source>
</reference>
<accession>A0A0P0RPS1</accession>
<geneLocation type="plasmid" evidence="3"/>
<proteinExistence type="predicted"/>